<keyword evidence="4" id="KW-1185">Reference proteome</keyword>
<accession>A0ABW8TD53</accession>
<comment type="similarity">
    <text evidence="1">Belongs to the GppA/Ppx family.</text>
</comment>
<dbReference type="InterPro" id="IPR003695">
    <property type="entry name" value="Ppx_GppA_N"/>
</dbReference>
<dbReference type="PANTHER" id="PTHR30005">
    <property type="entry name" value="EXOPOLYPHOSPHATASE"/>
    <property type="match status" value="1"/>
</dbReference>
<dbReference type="SUPFAM" id="SSF109604">
    <property type="entry name" value="HD-domain/PDEase-like"/>
    <property type="match status" value="1"/>
</dbReference>
<dbReference type="Pfam" id="PF21447">
    <property type="entry name" value="Ppx-GppA_III"/>
    <property type="match status" value="1"/>
</dbReference>
<dbReference type="InterPro" id="IPR043129">
    <property type="entry name" value="ATPase_NBD"/>
</dbReference>
<reference evidence="3 4" key="1">
    <citation type="submission" date="2024-11" db="EMBL/GenBank/DDBJ databases">
        <authorList>
            <person name="Heng Y.C."/>
            <person name="Lim A.C.H."/>
            <person name="Lee J.K.Y."/>
            <person name="Kittelmann S."/>
        </authorList>
    </citation>
    <scope>NUCLEOTIDE SEQUENCE [LARGE SCALE GENOMIC DNA]</scope>
    <source>
        <strain evidence="3 4">WILCCON 0114</strain>
    </source>
</reference>
<dbReference type="InterPro" id="IPR003607">
    <property type="entry name" value="HD/PDEase_dom"/>
</dbReference>
<dbReference type="PROSITE" id="PS50042">
    <property type="entry name" value="CNMP_BINDING_3"/>
    <property type="match status" value="1"/>
</dbReference>
<feature type="domain" description="Cyclic nucleotide-binding" evidence="2">
    <location>
        <begin position="136"/>
        <end position="180"/>
    </location>
</feature>
<protein>
    <submittedName>
        <fullName evidence="3">HD domain-containing protein</fullName>
    </submittedName>
</protein>
<dbReference type="InterPro" id="IPR050273">
    <property type="entry name" value="GppA/Ppx_hydrolase"/>
</dbReference>
<dbReference type="Gene3D" id="3.30.420.150">
    <property type="entry name" value="Exopolyphosphatase. Domain 2"/>
    <property type="match status" value="1"/>
</dbReference>
<dbReference type="InterPro" id="IPR048950">
    <property type="entry name" value="Ppx_GppA_C"/>
</dbReference>
<dbReference type="PANTHER" id="PTHR30005:SF0">
    <property type="entry name" value="RETROGRADE REGULATION PROTEIN 2"/>
    <property type="match status" value="1"/>
</dbReference>
<evidence type="ECO:0000259" key="2">
    <source>
        <dbReference type="PROSITE" id="PS50042"/>
    </source>
</evidence>
<dbReference type="CDD" id="cd00077">
    <property type="entry name" value="HDc"/>
    <property type="match status" value="1"/>
</dbReference>
<evidence type="ECO:0000256" key="1">
    <source>
        <dbReference type="ARBA" id="ARBA00007125"/>
    </source>
</evidence>
<dbReference type="Gene3D" id="1.10.3210.10">
    <property type="entry name" value="Hypothetical protein af1432"/>
    <property type="match status" value="1"/>
</dbReference>
<dbReference type="Gene3D" id="3.30.420.40">
    <property type="match status" value="1"/>
</dbReference>
<comment type="caution">
    <text evidence="3">The sequence shown here is derived from an EMBL/GenBank/DDBJ whole genome shotgun (WGS) entry which is preliminary data.</text>
</comment>
<sequence length="511" mass="58019">MGQSNENVAAIDIGANFVRMTIAVIKQNGDVEIVDNLQKNTNIGKDTFNFKRIKPESVKEICSILKGFFYIMKDYSIKSYIAVSTSGIRDAENKEYVIEQIRIKTGLKVKIINNAEERFLMLKAVKNKIERSNNLFDGGTAVLNIGSGGIEFYIFENAKLKYTTYINIGVLRIVETFAELQSNSLNFANVLEEYVNSKIAGLKRYLLNLKISSFIVIGGEIKLMVSINENKPQNFIAGNWLSDFYNNIKNASIQNISDKYEIPLSQAKMVLPNVIIIYQFLKLTKAKNIYASNVCLRDGIIVDIIHKRSNKNYKNMFRADIVNCALFIGKKYAVNLSHARNVRAAAIKIFNSLAGVHLLSEREKLFLEIAAILHDIGHYVNLNKHSIYSYSIIHEEQIIGFSDRDLEIIANVVMYHEELIPSLNHKNYAKLNHEDKIIVSKLSAILKIAESFDASGKGKIKKFDIEVGDESVRFKAYSENDCTLEKWTFNKNKEFFEEIMGIKPTISIIRG</sequence>
<proteinExistence type="inferred from homology"/>
<organism evidence="3 4">
    <name type="scientific">Clostridium neuense</name>
    <dbReference type="NCBI Taxonomy" id="1728934"/>
    <lineage>
        <taxon>Bacteria</taxon>
        <taxon>Bacillati</taxon>
        <taxon>Bacillota</taxon>
        <taxon>Clostridia</taxon>
        <taxon>Eubacteriales</taxon>
        <taxon>Clostridiaceae</taxon>
        <taxon>Clostridium</taxon>
    </lineage>
</organism>
<dbReference type="SUPFAM" id="SSF53067">
    <property type="entry name" value="Actin-like ATPase domain"/>
    <property type="match status" value="2"/>
</dbReference>
<gene>
    <name evidence="3" type="ORF">ACJDT4_00620</name>
</gene>
<dbReference type="CDD" id="cd24006">
    <property type="entry name" value="ASKHA_NBD_PPX_GppA"/>
    <property type="match status" value="1"/>
</dbReference>
<dbReference type="Pfam" id="PF02541">
    <property type="entry name" value="Ppx-GppA"/>
    <property type="match status" value="1"/>
</dbReference>
<evidence type="ECO:0000313" key="4">
    <source>
        <dbReference type="Proteomes" id="UP001623592"/>
    </source>
</evidence>
<dbReference type="Proteomes" id="UP001623592">
    <property type="component" value="Unassembled WGS sequence"/>
</dbReference>
<dbReference type="InterPro" id="IPR000595">
    <property type="entry name" value="cNMP-bd_dom"/>
</dbReference>
<dbReference type="RefSeq" id="WP_406785587.1">
    <property type="nucleotide sequence ID" value="NZ_JBJIAA010000001.1"/>
</dbReference>
<evidence type="ECO:0000313" key="3">
    <source>
        <dbReference type="EMBL" id="MFL0248909.1"/>
    </source>
</evidence>
<dbReference type="EMBL" id="JBJIAA010000001">
    <property type="protein sequence ID" value="MFL0248909.1"/>
    <property type="molecule type" value="Genomic_DNA"/>
</dbReference>
<name>A0ABW8TD53_9CLOT</name>